<dbReference type="AlphaFoldDB" id="A0A1B6PRJ5"/>
<name>A0A1B6PRJ5_SORBI</name>
<gene>
    <name evidence="3" type="ORF">SORBI_3005G107200</name>
</gene>
<dbReference type="GO" id="GO:0004518">
    <property type="term" value="F:nuclease activity"/>
    <property type="evidence" value="ECO:0007669"/>
    <property type="project" value="InterPro"/>
</dbReference>
<keyword evidence="4" id="KW-1185">Reference proteome</keyword>
<sequence>MVDNRVDANPRRMLARSLLLSPIGGRTKPDLAARGSGTHSGAPGHAHCGGLTKLLAEHAPRAAAQRRVEDYRGRVIAVDASLSIYQFLVQR</sequence>
<reference evidence="4" key="2">
    <citation type="journal article" date="2018" name="Plant J.">
        <title>The Sorghum bicolor reference genome: improved assembly, gene annotations, a transcriptome atlas, and signatures of genome organization.</title>
        <authorList>
            <person name="McCormick R.F."/>
            <person name="Truong S.K."/>
            <person name="Sreedasyam A."/>
            <person name="Jenkins J."/>
            <person name="Shu S."/>
            <person name="Sims D."/>
            <person name="Kennedy M."/>
            <person name="Amirebrahimi M."/>
            <person name="Weers B.D."/>
            <person name="McKinley B."/>
            <person name="Mattison A."/>
            <person name="Morishige D.T."/>
            <person name="Grimwood J."/>
            <person name="Schmutz J."/>
            <person name="Mullet J.E."/>
        </authorList>
    </citation>
    <scope>NUCLEOTIDE SEQUENCE [LARGE SCALE GENOMIC DNA]</scope>
    <source>
        <strain evidence="4">cv. BTx623</strain>
    </source>
</reference>
<dbReference type="Proteomes" id="UP000000768">
    <property type="component" value="Chromosome 5"/>
</dbReference>
<evidence type="ECO:0000259" key="2">
    <source>
        <dbReference type="Pfam" id="PF00752"/>
    </source>
</evidence>
<feature type="domain" description="XPG N-terminal" evidence="2">
    <location>
        <begin position="50"/>
        <end position="90"/>
    </location>
</feature>
<dbReference type="InterPro" id="IPR029060">
    <property type="entry name" value="PIN-like_dom_sf"/>
</dbReference>
<evidence type="ECO:0000313" key="4">
    <source>
        <dbReference type="Proteomes" id="UP000000768"/>
    </source>
</evidence>
<feature type="region of interest" description="Disordered" evidence="1">
    <location>
        <begin position="24"/>
        <end position="45"/>
    </location>
</feature>
<dbReference type="InParanoid" id="A0A1B6PRJ5"/>
<dbReference type="SUPFAM" id="SSF88723">
    <property type="entry name" value="PIN domain-like"/>
    <property type="match status" value="1"/>
</dbReference>
<dbReference type="Gene3D" id="3.40.50.1010">
    <property type="entry name" value="5'-nuclease"/>
    <property type="match status" value="1"/>
</dbReference>
<dbReference type="Gramene" id="KXG28297">
    <property type="protein sequence ID" value="KXG28297"/>
    <property type="gene ID" value="SORBI_3005G107200"/>
</dbReference>
<evidence type="ECO:0000313" key="3">
    <source>
        <dbReference type="EMBL" id="KXG28297.1"/>
    </source>
</evidence>
<dbReference type="STRING" id="4558.A0A1B6PRJ5"/>
<evidence type="ECO:0000256" key="1">
    <source>
        <dbReference type="SAM" id="MobiDB-lite"/>
    </source>
</evidence>
<proteinExistence type="predicted"/>
<dbReference type="InterPro" id="IPR006085">
    <property type="entry name" value="XPG_DNA_repair_N"/>
</dbReference>
<organism evidence="3 4">
    <name type="scientific">Sorghum bicolor</name>
    <name type="common">Sorghum</name>
    <name type="synonym">Sorghum vulgare</name>
    <dbReference type="NCBI Taxonomy" id="4558"/>
    <lineage>
        <taxon>Eukaryota</taxon>
        <taxon>Viridiplantae</taxon>
        <taxon>Streptophyta</taxon>
        <taxon>Embryophyta</taxon>
        <taxon>Tracheophyta</taxon>
        <taxon>Spermatophyta</taxon>
        <taxon>Magnoliopsida</taxon>
        <taxon>Liliopsida</taxon>
        <taxon>Poales</taxon>
        <taxon>Poaceae</taxon>
        <taxon>PACMAD clade</taxon>
        <taxon>Panicoideae</taxon>
        <taxon>Andropogonodae</taxon>
        <taxon>Andropogoneae</taxon>
        <taxon>Sorghinae</taxon>
        <taxon>Sorghum</taxon>
    </lineage>
</organism>
<protein>
    <recommendedName>
        <fullName evidence="2">XPG N-terminal domain-containing protein</fullName>
    </recommendedName>
</protein>
<dbReference type="EMBL" id="CM000764">
    <property type="protein sequence ID" value="KXG28297.1"/>
    <property type="molecule type" value="Genomic_DNA"/>
</dbReference>
<reference evidence="3 4" key="1">
    <citation type="journal article" date="2009" name="Nature">
        <title>The Sorghum bicolor genome and the diversification of grasses.</title>
        <authorList>
            <person name="Paterson A.H."/>
            <person name="Bowers J.E."/>
            <person name="Bruggmann R."/>
            <person name="Dubchak I."/>
            <person name="Grimwood J."/>
            <person name="Gundlach H."/>
            <person name="Haberer G."/>
            <person name="Hellsten U."/>
            <person name="Mitros T."/>
            <person name="Poliakov A."/>
            <person name="Schmutz J."/>
            <person name="Spannagl M."/>
            <person name="Tang H."/>
            <person name="Wang X."/>
            <person name="Wicker T."/>
            <person name="Bharti A.K."/>
            <person name="Chapman J."/>
            <person name="Feltus F.A."/>
            <person name="Gowik U."/>
            <person name="Grigoriev I.V."/>
            <person name="Lyons E."/>
            <person name="Maher C.A."/>
            <person name="Martis M."/>
            <person name="Narechania A."/>
            <person name="Otillar R.P."/>
            <person name="Penning B.W."/>
            <person name="Salamov A.A."/>
            <person name="Wang Y."/>
            <person name="Zhang L."/>
            <person name="Carpita N.C."/>
            <person name="Freeling M."/>
            <person name="Gingle A.R."/>
            <person name="Hash C.T."/>
            <person name="Keller B."/>
            <person name="Klein P."/>
            <person name="Kresovich S."/>
            <person name="McCann M.C."/>
            <person name="Ming R."/>
            <person name="Peterson D.G."/>
            <person name="Mehboob-ur-Rahman"/>
            <person name="Ware D."/>
            <person name="Westhoff P."/>
            <person name="Mayer K.F."/>
            <person name="Messing J."/>
            <person name="Rokhsar D.S."/>
        </authorList>
    </citation>
    <scope>NUCLEOTIDE SEQUENCE [LARGE SCALE GENOMIC DNA]</scope>
    <source>
        <strain evidence="4">cv. BTx623</strain>
    </source>
</reference>
<accession>A0A1B6PRJ5</accession>
<dbReference type="Pfam" id="PF00752">
    <property type="entry name" value="XPG_N"/>
    <property type="match status" value="1"/>
</dbReference>